<sequence length="224" mass="25595">MSLRITKSQPEYEGKDGVVGDIVGLATKRWEKCVGCRVYASGNDGETYSVYQKLGEESEEALLKVRPVDCVCDCGKWQAIGVPCVHRPKTVRLRTNSRYAHEPEKSPTICSRCHQPGHNLLVLWQKHPFEGWELFLIHNDHDRRLVEMSEQELSIPSIALFGDNILQPKYVADSLINDSGSFKRQWVMTTNARDMTFQWPNDNEDTNTAMLDRTKLKNSIIEVD</sequence>
<reference evidence="2" key="1">
    <citation type="journal article" date="2021" name="Sci. Rep.">
        <title>Diploid genomic architecture of Nitzschia inconspicua, an elite biomass production diatom.</title>
        <authorList>
            <person name="Oliver A."/>
            <person name="Podell S."/>
            <person name="Pinowska A."/>
            <person name="Traller J.C."/>
            <person name="Smith S.R."/>
            <person name="McClure R."/>
            <person name="Beliaev A."/>
            <person name="Bohutskyi P."/>
            <person name="Hill E.A."/>
            <person name="Rabines A."/>
            <person name="Zheng H."/>
            <person name="Allen L.Z."/>
            <person name="Kuo A."/>
            <person name="Grigoriev I.V."/>
            <person name="Allen A.E."/>
            <person name="Hazlebeck D."/>
            <person name="Allen E.E."/>
        </authorList>
    </citation>
    <scope>NUCLEOTIDE SEQUENCE</scope>
    <source>
        <strain evidence="2">Hildebrandi</strain>
    </source>
</reference>
<reference evidence="2" key="2">
    <citation type="submission" date="2021-04" db="EMBL/GenBank/DDBJ databases">
        <authorList>
            <person name="Podell S."/>
        </authorList>
    </citation>
    <scope>NUCLEOTIDE SEQUENCE</scope>
    <source>
        <strain evidence="2">Hildebrandi</strain>
    </source>
</reference>
<proteinExistence type="predicted"/>
<evidence type="ECO:0000259" key="1">
    <source>
        <dbReference type="Pfam" id="PF04434"/>
    </source>
</evidence>
<accession>A0A9K3KE48</accession>
<dbReference type="EMBL" id="JAGRRH010000026">
    <property type="protein sequence ID" value="KAG7341460.1"/>
    <property type="molecule type" value="Genomic_DNA"/>
</dbReference>
<keyword evidence="3" id="KW-1185">Reference proteome</keyword>
<protein>
    <submittedName>
        <fullName evidence="2">SWIM zinc finger domain protein</fullName>
    </submittedName>
</protein>
<comment type="caution">
    <text evidence="2">The sequence shown here is derived from an EMBL/GenBank/DDBJ whole genome shotgun (WGS) entry which is preliminary data.</text>
</comment>
<dbReference type="GO" id="GO:0008270">
    <property type="term" value="F:zinc ion binding"/>
    <property type="evidence" value="ECO:0007669"/>
    <property type="project" value="InterPro"/>
</dbReference>
<dbReference type="AlphaFoldDB" id="A0A9K3KE48"/>
<evidence type="ECO:0000313" key="3">
    <source>
        <dbReference type="Proteomes" id="UP000693970"/>
    </source>
</evidence>
<feature type="domain" description="SWIM-type" evidence="1">
    <location>
        <begin position="60"/>
        <end position="86"/>
    </location>
</feature>
<name>A0A9K3KE48_9STRA</name>
<dbReference type="Proteomes" id="UP000693970">
    <property type="component" value="Unassembled WGS sequence"/>
</dbReference>
<dbReference type="Pfam" id="PF04434">
    <property type="entry name" value="SWIM"/>
    <property type="match status" value="1"/>
</dbReference>
<evidence type="ECO:0000313" key="2">
    <source>
        <dbReference type="EMBL" id="KAG7341460.1"/>
    </source>
</evidence>
<dbReference type="InterPro" id="IPR007527">
    <property type="entry name" value="Znf_SWIM"/>
</dbReference>
<gene>
    <name evidence="2" type="ORF">IV203_023412</name>
</gene>
<organism evidence="2 3">
    <name type="scientific">Nitzschia inconspicua</name>
    <dbReference type="NCBI Taxonomy" id="303405"/>
    <lineage>
        <taxon>Eukaryota</taxon>
        <taxon>Sar</taxon>
        <taxon>Stramenopiles</taxon>
        <taxon>Ochrophyta</taxon>
        <taxon>Bacillariophyta</taxon>
        <taxon>Bacillariophyceae</taxon>
        <taxon>Bacillariophycidae</taxon>
        <taxon>Bacillariales</taxon>
        <taxon>Bacillariaceae</taxon>
        <taxon>Nitzschia</taxon>
    </lineage>
</organism>